<dbReference type="InterPro" id="IPR000805">
    <property type="entry name" value="Glyco_hydro_26"/>
</dbReference>
<dbReference type="CDD" id="cd00146">
    <property type="entry name" value="PKD"/>
    <property type="match status" value="1"/>
</dbReference>
<dbReference type="SMART" id="SM00089">
    <property type="entry name" value="PKD"/>
    <property type="match status" value="1"/>
</dbReference>
<evidence type="ECO:0000313" key="7">
    <source>
        <dbReference type="Proteomes" id="UP000295221"/>
    </source>
</evidence>
<evidence type="ECO:0000313" key="6">
    <source>
        <dbReference type="EMBL" id="TCO08436.1"/>
    </source>
</evidence>
<evidence type="ECO:0000256" key="3">
    <source>
        <dbReference type="ARBA" id="ARBA00023295"/>
    </source>
</evidence>
<keyword evidence="7" id="KW-1185">Reference proteome</keyword>
<gene>
    <name evidence="6" type="ORF">EV194_105244</name>
</gene>
<dbReference type="PROSITE" id="PS51257">
    <property type="entry name" value="PROKAR_LIPOPROTEIN"/>
    <property type="match status" value="1"/>
</dbReference>
<dbReference type="PRINTS" id="PR00739">
    <property type="entry name" value="GLHYDRLASE26"/>
</dbReference>
<dbReference type="SUPFAM" id="SSF51445">
    <property type="entry name" value="(Trans)glycosidases"/>
    <property type="match status" value="1"/>
</dbReference>
<dbReference type="Pfam" id="PF02156">
    <property type="entry name" value="Glyco_hydro_26"/>
    <property type="match status" value="1"/>
</dbReference>
<dbReference type="EMBL" id="SLWK01000005">
    <property type="protein sequence ID" value="TCO08436.1"/>
    <property type="molecule type" value="Genomic_DNA"/>
</dbReference>
<dbReference type="InterPro" id="IPR013783">
    <property type="entry name" value="Ig-like_fold"/>
</dbReference>
<dbReference type="PROSITE" id="PS51764">
    <property type="entry name" value="GH26"/>
    <property type="match status" value="1"/>
</dbReference>
<dbReference type="AlphaFoldDB" id="A0A4V2RWI1"/>
<dbReference type="InterPro" id="IPR000601">
    <property type="entry name" value="PKD_dom"/>
</dbReference>
<keyword evidence="2 4" id="KW-0378">Hydrolase</keyword>
<feature type="active site" description="Nucleophile" evidence="4">
    <location>
        <position position="468"/>
    </location>
</feature>
<dbReference type="Gene3D" id="2.60.40.10">
    <property type="entry name" value="Immunoglobulins"/>
    <property type="match status" value="1"/>
</dbReference>
<dbReference type="Proteomes" id="UP000295221">
    <property type="component" value="Unassembled WGS sequence"/>
</dbReference>
<dbReference type="Gene3D" id="2.60.40.2340">
    <property type="match status" value="1"/>
</dbReference>
<protein>
    <submittedName>
        <fullName evidence="6">Glycosyl hydrolase family 26</fullName>
    </submittedName>
</protein>
<reference evidence="6 7" key="1">
    <citation type="submission" date="2019-03" db="EMBL/GenBank/DDBJ databases">
        <title>Genomic Encyclopedia of Type Strains, Phase IV (KMG-IV): sequencing the most valuable type-strain genomes for metagenomic binning, comparative biology and taxonomic classification.</title>
        <authorList>
            <person name="Goeker M."/>
        </authorList>
    </citation>
    <scope>NUCLEOTIDE SEQUENCE [LARGE SCALE GENOMIC DNA]</scope>
    <source>
        <strain evidence="6 7">DSM 24179</strain>
    </source>
</reference>
<sequence>MKIFFYPVFAILLLGSSCQKDENKSTLSELIHFSLVEIDVAYNITANAASAMVPAGSILDDRTMVFEISEKAKAFIENREVLSGTSKHSFATPVELTVVAENGNRTSYLIITGFLPNKAPVANAGENQILFLDDGKSSTLVNLDGSKSYKEDGEIIEYTWKYEDEVIGTEPFIVHTFQIGRHSVLLTVKDEFGSTAQDEVIIDVREVIQYIPVDPNATQETRSLLINLGKIANGPEFIFGQEFPMSFQLNNLRWNLNTSDCKDVVGDHPGVFGIDPHYMLYKGSQQRDLHIQEARYAYENGAVVTFDFHQESRFDNSIYMNRINNELDKSLMYDIVNDQNGSRQWFFEEMDIIIDIINNELGFPIVFRLFHEMNGGWFWWGTNATNHSPQLYIDFFRLSVDYIRDRTNLVLFSWSPNHPFGTTYYPGNDYVDVVGVDIYEPSASQLTSLLKQVSDFALENNKIAALTEVGNRDNYISNHPDFWTNTILKAIKDGGDDIRIAWVLAWFNAPWTSTQNDLFIPNSQSPQAAKNDFKKFHKDKQTMFLNEVRTFKMYD</sequence>
<dbReference type="PANTHER" id="PTHR40079:SF4">
    <property type="entry name" value="GH26 DOMAIN-CONTAINING PROTEIN-RELATED"/>
    <property type="match status" value="1"/>
</dbReference>
<comment type="caution">
    <text evidence="6">The sequence shown here is derived from an EMBL/GenBank/DDBJ whole genome shotgun (WGS) entry which is preliminary data.</text>
</comment>
<keyword evidence="3 4" id="KW-0326">Glycosidase</keyword>
<dbReference type="InterPro" id="IPR035986">
    <property type="entry name" value="PKD_dom_sf"/>
</dbReference>
<organism evidence="6 7">
    <name type="scientific">Natronoflexus pectinivorans</name>
    <dbReference type="NCBI Taxonomy" id="682526"/>
    <lineage>
        <taxon>Bacteria</taxon>
        <taxon>Pseudomonadati</taxon>
        <taxon>Bacteroidota</taxon>
        <taxon>Bacteroidia</taxon>
        <taxon>Marinilabiliales</taxon>
        <taxon>Marinilabiliaceae</taxon>
        <taxon>Natronoflexus</taxon>
    </lineage>
</organism>
<proteinExistence type="inferred from homology"/>
<evidence type="ECO:0000259" key="5">
    <source>
        <dbReference type="PROSITE" id="PS51764"/>
    </source>
</evidence>
<evidence type="ECO:0000256" key="1">
    <source>
        <dbReference type="ARBA" id="ARBA00007754"/>
    </source>
</evidence>
<dbReference type="RefSeq" id="WP_132433719.1">
    <property type="nucleotide sequence ID" value="NZ_SLWK01000005.1"/>
</dbReference>
<dbReference type="Pfam" id="PF18911">
    <property type="entry name" value="PKD_4"/>
    <property type="match status" value="1"/>
</dbReference>
<comment type="similarity">
    <text evidence="1 4">Belongs to the glycosyl hydrolase 26 family.</text>
</comment>
<name>A0A4V2RWI1_9BACT</name>
<dbReference type="InterPro" id="IPR017853">
    <property type="entry name" value="GH"/>
</dbReference>
<dbReference type="OrthoDB" id="9803686at2"/>
<dbReference type="InterPro" id="IPR022790">
    <property type="entry name" value="GH26_dom"/>
</dbReference>
<evidence type="ECO:0000256" key="2">
    <source>
        <dbReference type="ARBA" id="ARBA00022801"/>
    </source>
</evidence>
<dbReference type="PANTHER" id="PTHR40079">
    <property type="entry name" value="MANNAN ENDO-1,4-BETA-MANNOSIDASE E-RELATED"/>
    <property type="match status" value="1"/>
</dbReference>
<dbReference type="Gene3D" id="3.20.20.80">
    <property type="entry name" value="Glycosidases"/>
    <property type="match status" value="1"/>
</dbReference>
<feature type="domain" description="GH26" evidence="5">
    <location>
        <begin position="219"/>
        <end position="546"/>
    </location>
</feature>
<dbReference type="GO" id="GO:0006080">
    <property type="term" value="P:substituted mannan metabolic process"/>
    <property type="evidence" value="ECO:0007669"/>
    <property type="project" value="InterPro"/>
</dbReference>
<feature type="active site" description="Proton donor" evidence="4">
    <location>
        <position position="372"/>
    </location>
</feature>
<dbReference type="GO" id="GO:0016985">
    <property type="term" value="F:mannan endo-1,4-beta-mannosidase activity"/>
    <property type="evidence" value="ECO:0007669"/>
    <property type="project" value="InterPro"/>
</dbReference>
<dbReference type="SUPFAM" id="SSF49299">
    <property type="entry name" value="PKD domain"/>
    <property type="match status" value="1"/>
</dbReference>
<accession>A0A4V2RWI1</accession>
<evidence type="ECO:0000256" key="4">
    <source>
        <dbReference type="PROSITE-ProRule" id="PRU01100"/>
    </source>
</evidence>
<dbReference type="InterPro" id="IPR022409">
    <property type="entry name" value="PKD/Chitinase_dom"/>
</dbReference>